<keyword evidence="6" id="KW-0206">Cytoskeleton</keyword>
<dbReference type="Gene3D" id="3.40.50.300">
    <property type="entry name" value="P-loop containing nucleotide triphosphate hydrolases"/>
    <property type="match status" value="1"/>
</dbReference>
<evidence type="ECO:0000256" key="1">
    <source>
        <dbReference type="ARBA" id="ARBA00004245"/>
    </source>
</evidence>
<keyword evidence="2" id="KW-0963">Cytoplasm</keyword>
<dbReference type="FunFam" id="3.40.50.300:FF:002048">
    <property type="entry name" value="Septin 6"/>
    <property type="match status" value="1"/>
</dbReference>
<dbReference type="EMBL" id="VBQZ03000060">
    <property type="protein sequence ID" value="MXQ89871.1"/>
    <property type="molecule type" value="Genomic_DNA"/>
</dbReference>
<dbReference type="InterPro" id="IPR055412">
    <property type="entry name" value="UVB_sens_C"/>
</dbReference>
<evidence type="ECO:0000313" key="10">
    <source>
        <dbReference type="EMBL" id="MXQ89871.1"/>
    </source>
</evidence>
<comment type="similarity">
    <text evidence="7">Belongs to the TRAFAC class TrmE-Era-EngA-EngB-Septin-like GTPase superfamily. Septin GTPase family.</text>
</comment>
<evidence type="ECO:0000256" key="7">
    <source>
        <dbReference type="RuleBase" id="RU004560"/>
    </source>
</evidence>
<keyword evidence="5 7" id="KW-0342">GTP-binding</keyword>
<comment type="caution">
    <text evidence="10">The sequence shown here is derived from an EMBL/GenBank/DDBJ whole genome shotgun (WGS) entry which is preliminary data.</text>
</comment>
<dbReference type="AlphaFoldDB" id="A0A6B0RLI7"/>
<dbReference type="Pfam" id="PF00735">
    <property type="entry name" value="Septin"/>
    <property type="match status" value="1"/>
</dbReference>
<dbReference type="GO" id="GO:0005856">
    <property type="term" value="C:cytoskeleton"/>
    <property type="evidence" value="ECO:0007669"/>
    <property type="project" value="UniProtKB-SubCell"/>
</dbReference>
<dbReference type="PANTHER" id="PTHR18884">
    <property type="entry name" value="SEPTIN"/>
    <property type="match status" value="1"/>
</dbReference>
<evidence type="ECO:0000256" key="5">
    <source>
        <dbReference type="ARBA" id="ARBA00023134"/>
    </source>
</evidence>
<proteinExistence type="inferred from homology"/>
<evidence type="ECO:0000256" key="6">
    <source>
        <dbReference type="ARBA" id="ARBA00023212"/>
    </source>
</evidence>
<dbReference type="InterPro" id="IPR016491">
    <property type="entry name" value="Septin"/>
</dbReference>
<dbReference type="PROSITE" id="PS51719">
    <property type="entry name" value="G_SEPTIN"/>
    <property type="match status" value="1"/>
</dbReference>
<keyword evidence="3 7" id="KW-0547">Nucleotide-binding</keyword>
<evidence type="ECO:0000256" key="3">
    <source>
        <dbReference type="ARBA" id="ARBA00022741"/>
    </source>
</evidence>
<dbReference type="Proteomes" id="UP000322234">
    <property type="component" value="Unassembled WGS sequence"/>
</dbReference>
<keyword evidence="4 8" id="KW-0175">Coiled coil</keyword>
<sequence>MNLQADKNAEGEKSYKEVWKYLDSVLHEDDYTSWQSFSCNVTKALFSSGTTVRRHTSSNSFSSPVSPRRLIFQCLKGSSQSQLLQSDMAEKPMCPSTQIPDDEDTVEYIFQRELFVVYFNKIVFFQNIDSQKEDNIRCLNMLGHFGFDCLAHQLVDKSVQQGFFFNILCVGETGIGKSTLIDTLFNTNLKDKKSSHFYASVGLKIQTYELQENNVQLKLTVVKTVGYGDQINKEASYQPIVDYLDAQFESYLQEELKIKRSLGDYRDSRVHVCLYFISPTGHSLKSLDILTMKNIDSKVNIIPVIAKADAISKSDLQTFKCAIMNELISNGIQMYQFPTDNETSTHMNSSMNGLLPFAVVGSTEEVKVGKRTVRGRQYPWGILQVENENHCDFVKLRDMLLCTNMEDLKEQTHTRHYERYRRNRLHMMGFTDMGPNNQPVSFQEIYEAKRQELLEQCQREEEELKHKFMQRLQDKFEHLKKVQQEETTRLEEERRQLEEEILEFYKMKASSGTLQSQGFPDSVSPDYLPYQLWDSVQAFASSLSGSLATHAVLLGIGVGDAKASVSAATATWLVKDSTGMLGRIVFAWWMGSKMDCNAKQWRLFADILNDIAMFLEIMAPILPFCFTITVCISNLAKCLVGVAGGATRAALTMHQARRNNMADVSAKDGSQETLVNLAGLLVSLLMLPMVSDSPSLSLGCFFFLTALHIYANYRAVRALVIETLNEQRLWLVLRHFLQRGEVLGPTSANQMEPLWTGFWSSVSLSLGAPLHHVTSSVSELQQLVEGHQEPYLLRWDQSRNQVQVVLSQMAGPEAILRAATHGLVLGALRGDGPLPEELEELRNQARAGPEKESWVVVRETHQVLDKLFPKFLKGLQDAGWSTEKHQLEVDEWRATWLLCPEKKVL</sequence>
<name>A0A6B0RLI7_9CETA</name>
<dbReference type="CDD" id="cd01850">
    <property type="entry name" value="CDC_Septin"/>
    <property type="match status" value="1"/>
</dbReference>
<keyword evidence="11" id="KW-1185">Reference proteome</keyword>
<dbReference type="GO" id="GO:0005525">
    <property type="term" value="F:GTP binding"/>
    <property type="evidence" value="ECO:0007669"/>
    <property type="project" value="UniProtKB-KW"/>
</dbReference>
<organism evidence="10 11">
    <name type="scientific">Bos mutus</name>
    <name type="common">wild yak</name>
    <dbReference type="NCBI Taxonomy" id="72004"/>
    <lineage>
        <taxon>Eukaryota</taxon>
        <taxon>Metazoa</taxon>
        <taxon>Chordata</taxon>
        <taxon>Craniata</taxon>
        <taxon>Vertebrata</taxon>
        <taxon>Euteleostomi</taxon>
        <taxon>Mammalia</taxon>
        <taxon>Eutheria</taxon>
        <taxon>Laurasiatheria</taxon>
        <taxon>Artiodactyla</taxon>
        <taxon>Ruminantia</taxon>
        <taxon>Pecora</taxon>
        <taxon>Bovidae</taxon>
        <taxon>Bovinae</taxon>
        <taxon>Bos</taxon>
    </lineage>
</organism>
<gene>
    <name evidence="10" type="ORF">E5288_WYG014082</name>
</gene>
<dbReference type="Pfam" id="PF24160">
    <property type="entry name" value="UVB_sens_C"/>
    <property type="match status" value="1"/>
</dbReference>
<protein>
    <recommendedName>
        <fullName evidence="9">Septin-type G domain-containing protein</fullName>
    </recommendedName>
</protein>
<comment type="subcellular location">
    <subcellularLocation>
        <location evidence="1">Cytoplasm</location>
        <location evidence="1">Cytoskeleton</location>
    </subcellularLocation>
</comment>
<evidence type="ECO:0000259" key="9">
    <source>
        <dbReference type="PROSITE" id="PS51719"/>
    </source>
</evidence>
<accession>A0A6B0RLI7</accession>
<evidence type="ECO:0000256" key="8">
    <source>
        <dbReference type="SAM" id="Coils"/>
    </source>
</evidence>
<dbReference type="InterPro" id="IPR030379">
    <property type="entry name" value="G_SEPTIN_dom"/>
</dbReference>
<feature type="coiled-coil region" evidence="8">
    <location>
        <begin position="443"/>
        <end position="507"/>
    </location>
</feature>
<dbReference type="InterPro" id="IPR054549">
    <property type="entry name" value="UVB_sens_RUS_dom"/>
</dbReference>
<evidence type="ECO:0000256" key="4">
    <source>
        <dbReference type="ARBA" id="ARBA00023054"/>
    </source>
</evidence>
<dbReference type="SUPFAM" id="SSF52540">
    <property type="entry name" value="P-loop containing nucleoside triphosphate hydrolases"/>
    <property type="match status" value="1"/>
</dbReference>
<evidence type="ECO:0000256" key="2">
    <source>
        <dbReference type="ARBA" id="ARBA00022490"/>
    </source>
</evidence>
<feature type="domain" description="Septin-type G" evidence="9">
    <location>
        <begin position="161"/>
        <end position="427"/>
    </location>
</feature>
<dbReference type="Pfam" id="PF04884">
    <property type="entry name" value="UVB_sens_prot"/>
    <property type="match status" value="1"/>
</dbReference>
<reference evidence="10" key="1">
    <citation type="submission" date="2019-10" db="EMBL/GenBank/DDBJ databases">
        <title>The sequence and de novo assembly of the wild yak genome.</title>
        <authorList>
            <person name="Liu Y."/>
        </authorList>
    </citation>
    <scope>NUCLEOTIDE SEQUENCE [LARGE SCALE GENOMIC DNA]</scope>
    <source>
        <strain evidence="10">WY2019</strain>
    </source>
</reference>
<evidence type="ECO:0000313" key="11">
    <source>
        <dbReference type="Proteomes" id="UP000322234"/>
    </source>
</evidence>
<dbReference type="InterPro" id="IPR027417">
    <property type="entry name" value="P-loop_NTPase"/>
</dbReference>